<evidence type="ECO:0008006" key="4">
    <source>
        <dbReference type="Google" id="ProtNLM"/>
    </source>
</evidence>
<organism evidence="2 3">
    <name type="scientific">Plantactinospora mayteni</name>
    <dbReference type="NCBI Taxonomy" id="566021"/>
    <lineage>
        <taxon>Bacteria</taxon>
        <taxon>Bacillati</taxon>
        <taxon>Actinomycetota</taxon>
        <taxon>Actinomycetes</taxon>
        <taxon>Micromonosporales</taxon>
        <taxon>Micromonosporaceae</taxon>
        <taxon>Plantactinospora</taxon>
    </lineage>
</organism>
<dbReference type="Proteomes" id="UP000621500">
    <property type="component" value="Unassembled WGS sequence"/>
</dbReference>
<comment type="caution">
    <text evidence="2">The sequence shown here is derived from an EMBL/GenBank/DDBJ whole genome shotgun (WGS) entry which is preliminary data.</text>
</comment>
<sequence>MRPVRLAVAALLATVGTACHSGPTVTPGRQYSCCADPVPQVPYRTGETVMLHWTVRTIGTPSGPSQVELNAGLTGPHPDVAALKAASAAGNAAGEMTLTAAPVRPTGAADEVPTSVIQIPAAARPGYYNLVWSADEPGGSFGAASVVQVVAGS</sequence>
<evidence type="ECO:0000313" key="2">
    <source>
        <dbReference type="EMBL" id="GIH01067.1"/>
    </source>
</evidence>
<keyword evidence="3" id="KW-1185">Reference proteome</keyword>
<name>A0ABQ4F2H2_9ACTN</name>
<evidence type="ECO:0000313" key="3">
    <source>
        <dbReference type="Proteomes" id="UP000621500"/>
    </source>
</evidence>
<proteinExistence type="predicted"/>
<feature type="chain" id="PRO_5045905100" description="Copper resistance protein CopC" evidence="1">
    <location>
        <begin position="22"/>
        <end position="153"/>
    </location>
</feature>
<feature type="signal peptide" evidence="1">
    <location>
        <begin position="1"/>
        <end position="21"/>
    </location>
</feature>
<dbReference type="PROSITE" id="PS51257">
    <property type="entry name" value="PROKAR_LIPOPROTEIN"/>
    <property type="match status" value="1"/>
</dbReference>
<gene>
    <name evidence="2" type="ORF">Pma05_76390</name>
</gene>
<evidence type="ECO:0000256" key="1">
    <source>
        <dbReference type="SAM" id="SignalP"/>
    </source>
</evidence>
<dbReference type="EMBL" id="BONX01000064">
    <property type="protein sequence ID" value="GIH01067.1"/>
    <property type="molecule type" value="Genomic_DNA"/>
</dbReference>
<keyword evidence="1" id="KW-0732">Signal</keyword>
<dbReference type="RefSeq" id="WP_203862362.1">
    <property type="nucleotide sequence ID" value="NZ_BAAAZQ010000018.1"/>
</dbReference>
<reference evidence="2 3" key="1">
    <citation type="submission" date="2021-01" db="EMBL/GenBank/DDBJ databases">
        <title>Whole genome shotgun sequence of Plantactinospora mayteni NBRC 109088.</title>
        <authorList>
            <person name="Komaki H."/>
            <person name="Tamura T."/>
        </authorList>
    </citation>
    <scope>NUCLEOTIDE SEQUENCE [LARGE SCALE GENOMIC DNA]</scope>
    <source>
        <strain evidence="2 3">NBRC 109088</strain>
    </source>
</reference>
<accession>A0ABQ4F2H2</accession>
<protein>
    <recommendedName>
        <fullName evidence="4">Copper resistance protein CopC</fullName>
    </recommendedName>
</protein>